<evidence type="ECO:0000256" key="2">
    <source>
        <dbReference type="ARBA" id="ARBA00023125"/>
    </source>
</evidence>
<keyword evidence="7" id="KW-1185">Reference proteome</keyword>
<evidence type="ECO:0000313" key="6">
    <source>
        <dbReference type="EMBL" id="MBE1557983.1"/>
    </source>
</evidence>
<evidence type="ECO:0000256" key="4">
    <source>
        <dbReference type="PROSITE-ProRule" id="PRU00335"/>
    </source>
</evidence>
<organism evidence="6 7">
    <name type="scientific">Nonomuraea africana</name>
    <dbReference type="NCBI Taxonomy" id="46171"/>
    <lineage>
        <taxon>Bacteria</taxon>
        <taxon>Bacillati</taxon>
        <taxon>Actinomycetota</taxon>
        <taxon>Actinomycetes</taxon>
        <taxon>Streptosporangiales</taxon>
        <taxon>Streptosporangiaceae</taxon>
        <taxon>Nonomuraea</taxon>
    </lineage>
</organism>
<dbReference type="PANTHER" id="PTHR30055:SF234">
    <property type="entry name" value="HTH-TYPE TRANSCRIPTIONAL REGULATOR BETI"/>
    <property type="match status" value="1"/>
</dbReference>
<evidence type="ECO:0000259" key="5">
    <source>
        <dbReference type="PROSITE" id="PS50977"/>
    </source>
</evidence>
<dbReference type="PANTHER" id="PTHR30055">
    <property type="entry name" value="HTH-TYPE TRANSCRIPTIONAL REGULATOR RUTR"/>
    <property type="match status" value="1"/>
</dbReference>
<comment type="caution">
    <text evidence="6">The sequence shown here is derived from an EMBL/GenBank/DDBJ whole genome shotgun (WGS) entry which is preliminary data.</text>
</comment>
<dbReference type="EMBL" id="JADBEF010000001">
    <property type="protein sequence ID" value="MBE1557983.1"/>
    <property type="molecule type" value="Genomic_DNA"/>
</dbReference>
<dbReference type="InterPro" id="IPR041347">
    <property type="entry name" value="MftR_C"/>
</dbReference>
<dbReference type="Proteomes" id="UP000661607">
    <property type="component" value="Unassembled WGS sequence"/>
</dbReference>
<reference evidence="6 7" key="1">
    <citation type="submission" date="2020-10" db="EMBL/GenBank/DDBJ databases">
        <title>Sequencing the genomes of 1000 actinobacteria strains.</title>
        <authorList>
            <person name="Klenk H.-P."/>
        </authorList>
    </citation>
    <scope>NUCLEOTIDE SEQUENCE [LARGE SCALE GENOMIC DNA]</scope>
    <source>
        <strain evidence="6 7">DSM 43748</strain>
    </source>
</reference>
<dbReference type="Gene3D" id="1.10.10.60">
    <property type="entry name" value="Homeodomain-like"/>
    <property type="match status" value="1"/>
</dbReference>
<dbReference type="InterPro" id="IPR050109">
    <property type="entry name" value="HTH-type_TetR-like_transc_reg"/>
</dbReference>
<dbReference type="PROSITE" id="PS50977">
    <property type="entry name" value="HTH_TETR_2"/>
    <property type="match status" value="1"/>
</dbReference>
<dbReference type="InterPro" id="IPR009057">
    <property type="entry name" value="Homeodomain-like_sf"/>
</dbReference>
<dbReference type="RefSeq" id="WP_192773489.1">
    <property type="nucleotide sequence ID" value="NZ_BAAASY010000025.1"/>
</dbReference>
<accession>A0ABR9K894</accession>
<dbReference type="Pfam" id="PF00440">
    <property type="entry name" value="TetR_N"/>
    <property type="match status" value="1"/>
</dbReference>
<dbReference type="SUPFAM" id="SSF46689">
    <property type="entry name" value="Homeodomain-like"/>
    <property type="match status" value="1"/>
</dbReference>
<evidence type="ECO:0000256" key="3">
    <source>
        <dbReference type="ARBA" id="ARBA00023163"/>
    </source>
</evidence>
<name>A0ABR9K894_9ACTN</name>
<dbReference type="Pfam" id="PF17754">
    <property type="entry name" value="TetR_C_14"/>
    <property type="match status" value="1"/>
</dbReference>
<keyword evidence="1" id="KW-0805">Transcription regulation</keyword>
<dbReference type="InterPro" id="IPR001647">
    <property type="entry name" value="HTH_TetR"/>
</dbReference>
<proteinExistence type="predicted"/>
<feature type="DNA-binding region" description="H-T-H motif" evidence="4">
    <location>
        <begin position="37"/>
        <end position="56"/>
    </location>
</feature>
<protein>
    <submittedName>
        <fullName evidence="6">AcrR family transcriptional regulator</fullName>
    </submittedName>
</protein>
<feature type="domain" description="HTH tetR-type" evidence="5">
    <location>
        <begin position="14"/>
        <end position="74"/>
    </location>
</feature>
<evidence type="ECO:0000313" key="7">
    <source>
        <dbReference type="Proteomes" id="UP000661607"/>
    </source>
</evidence>
<evidence type="ECO:0000256" key="1">
    <source>
        <dbReference type="ARBA" id="ARBA00023015"/>
    </source>
</evidence>
<gene>
    <name evidence="6" type="ORF">H4W81_000762</name>
</gene>
<dbReference type="Gene3D" id="1.10.357.10">
    <property type="entry name" value="Tetracycline Repressor, domain 2"/>
    <property type="match status" value="1"/>
</dbReference>
<keyword evidence="2 4" id="KW-0238">DNA-binding</keyword>
<keyword evidence="3" id="KW-0804">Transcription</keyword>
<sequence length="207" mass="22833">MDLRELPLRERKKARTRQALTETALRLFTEKGFDQTTLDELVDTVEVSKRTFFRNFPTKEDVALAADTELWSTFLAEVDAMEVRGLVLDAFLSALRTSLAKMDDGWDARFLATRALCGVTPAVEAHSLRYCNETTQAAFARMGARLGLDPGDVRLKLVIEVAVAAWRHAALSWAAAGGREGRAGLRRRLDEAFAAVPESIALSAPPV</sequence>